<feature type="region of interest" description="Disordered" evidence="1">
    <location>
        <begin position="1"/>
        <end position="38"/>
    </location>
</feature>
<dbReference type="RefSeq" id="WP_189093767.1">
    <property type="nucleotide sequence ID" value="NZ_BMQL01000097.1"/>
</dbReference>
<keyword evidence="3" id="KW-1185">Reference proteome</keyword>
<organism evidence="2 3">
    <name type="scientific">Deinococcus ruber</name>
    <dbReference type="NCBI Taxonomy" id="1848197"/>
    <lineage>
        <taxon>Bacteria</taxon>
        <taxon>Thermotogati</taxon>
        <taxon>Deinococcota</taxon>
        <taxon>Deinococci</taxon>
        <taxon>Deinococcales</taxon>
        <taxon>Deinococcaceae</taxon>
        <taxon>Deinococcus</taxon>
    </lineage>
</organism>
<accession>A0A918FIA1</accession>
<evidence type="ECO:0000256" key="1">
    <source>
        <dbReference type="SAM" id="MobiDB-lite"/>
    </source>
</evidence>
<name>A0A918FIA1_9DEIO</name>
<evidence type="ECO:0000313" key="2">
    <source>
        <dbReference type="EMBL" id="GGR39604.1"/>
    </source>
</evidence>
<proteinExistence type="predicted"/>
<gene>
    <name evidence="2" type="ORF">GCM10008957_55480</name>
</gene>
<feature type="compositionally biased region" description="Polar residues" evidence="1">
    <location>
        <begin position="21"/>
        <end position="38"/>
    </location>
</feature>
<comment type="caution">
    <text evidence="2">The sequence shown here is derived from an EMBL/GenBank/DDBJ whole genome shotgun (WGS) entry which is preliminary data.</text>
</comment>
<dbReference type="AlphaFoldDB" id="A0A918FIA1"/>
<reference evidence="2" key="2">
    <citation type="submission" date="2020-09" db="EMBL/GenBank/DDBJ databases">
        <authorList>
            <person name="Sun Q."/>
            <person name="Ohkuma M."/>
        </authorList>
    </citation>
    <scope>NUCLEOTIDE SEQUENCE</scope>
    <source>
        <strain evidence="2">JCM 31311</strain>
    </source>
</reference>
<protein>
    <submittedName>
        <fullName evidence="2">Uncharacterized protein</fullName>
    </submittedName>
</protein>
<evidence type="ECO:0000313" key="3">
    <source>
        <dbReference type="Proteomes" id="UP000603865"/>
    </source>
</evidence>
<reference evidence="2" key="1">
    <citation type="journal article" date="2014" name="Int. J. Syst. Evol. Microbiol.">
        <title>Complete genome sequence of Corynebacterium casei LMG S-19264T (=DSM 44701T), isolated from a smear-ripened cheese.</title>
        <authorList>
            <consortium name="US DOE Joint Genome Institute (JGI-PGF)"/>
            <person name="Walter F."/>
            <person name="Albersmeier A."/>
            <person name="Kalinowski J."/>
            <person name="Ruckert C."/>
        </authorList>
    </citation>
    <scope>NUCLEOTIDE SEQUENCE</scope>
    <source>
        <strain evidence="2">JCM 31311</strain>
    </source>
</reference>
<sequence length="161" mass="17653">MTETKQPRREARTESDRTRTPARTDQGSNASSVAVPNSKLQGHLKHLAVTFANDRIQTAPLDTLSVVVQDAKNSGVWEKLPRGTRSMASRALRFLQGEVPYAADKRAAGVVQANTRSGRTSVNSRASVPDEYVERWLAIDSVQRGDFIARAYRLGAQDTTG</sequence>
<dbReference type="EMBL" id="BMQL01000097">
    <property type="protein sequence ID" value="GGR39604.1"/>
    <property type="molecule type" value="Genomic_DNA"/>
</dbReference>
<dbReference type="Proteomes" id="UP000603865">
    <property type="component" value="Unassembled WGS sequence"/>
</dbReference>
<feature type="compositionally biased region" description="Basic and acidic residues" evidence="1">
    <location>
        <begin position="1"/>
        <end position="19"/>
    </location>
</feature>